<keyword evidence="3" id="KW-1185">Reference proteome</keyword>
<accession>A0A1M7DTJ7</accession>
<dbReference type="PRINTS" id="PR00412">
    <property type="entry name" value="EPOXHYDRLASE"/>
</dbReference>
<dbReference type="InterPro" id="IPR000639">
    <property type="entry name" value="Epox_hydrolase-like"/>
</dbReference>
<dbReference type="PANTHER" id="PTHR43798:SF33">
    <property type="entry name" value="HYDROLASE, PUTATIVE (AFU_ORTHOLOGUE AFUA_2G14860)-RELATED"/>
    <property type="match status" value="1"/>
</dbReference>
<proteinExistence type="predicted"/>
<evidence type="ECO:0000259" key="1">
    <source>
        <dbReference type="Pfam" id="PF00561"/>
    </source>
</evidence>
<dbReference type="SUPFAM" id="SSF53474">
    <property type="entry name" value="alpha/beta-Hydrolases"/>
    <property type="match status" value="1"/>
</dbReference>
<dbReference type="Pfam" id="PF00561">
    <property type="entry name" value="Abhydrolase_1"/>
    <property type="match status" value="1"/>
</dbReference>
<dbReference type="AlphaFoldDB" id="A0A1M7DTJ7"/>
<dbReference type="InterPro" id="IPR029058">
    <property type="entry name" value="AB_hydrolase_fold"/>
</dbReference>
<dbReference type="InterPro" id="IPR050266">
    <property type="entry name" value="AB_hydrolase_sf"/>
</dbReference>
<sequence length="284" mass="31849">MNHIVTDHALINNTRIAHGVHGAGEPVVLIHGTPSSSYIWRNVMPPLVEAGFQVHVFDLLGYGLSERPWDPNIDTSMTAQVPILDGLLEVWGLDTFHLVAHDIGGGIAQRFGIQSTERLRSLTMIDVVSYDSYPSKRTREQMDAGLNALIEAPDAQHRAHFRDWLLSTVENKQKLSDDALEIYEDFISGPVGQASMFQHQVRHYDPKHTMELADRMDKLGQVPVKLIWGADDAWQVTDWAHKLNKAIPGSDLTIIENSGHFSLEDQPKRVSELIVAFLNSRHSL</sequence>
<dbReference type="EMBL" id="FRBN01000050">
    <property type="protein sequence ID" value="SHL82499.1"/>
    <property type="molecule type" value="Genomic_DNA"/>
</dbReference>
<dbReference type="Gene3D" id="3.40.50.1820">
    <property type="entry name" value="alpha/beta hydrolase"/>
    <property type="match status" value="1"/>
</dbReference>
<dbReference type="Proteomes" id="UP000184191">
    <property type="component" value="Unassembled WGS sequence"/>
</dbReference>
<dbReference type="GO" id="GO:0016020">
    <property type="term" value="C:membrane"/>
    <property type="evidence" value="ECO:0007669"/>
    <property type="project" value="TreeGrafter"/>
</dbReference>
<dbReference type="PRINTS" id="PR00111">
    <property type="entry name" value="ABHYDROLASE"/>
</dbReference>
<reference evidence="3" key="1">
    <citation type="submission" date="2016-11" db="EMBL/GenBank/DDBJ databases">
        <authorList>
            <person name="Varghese N."/>
            <person name="Submissions S."/>
        </authorList>
    </citation>
    <scope>NUCLEOTIDE SEQUENCE [LARGE SCALE GENOMIC DNA]</scope>
    <source>
        <strain evidence="3">DSM 29327</strain>
    </source>
</reference>
<protein>
    <submittedName>
        <fullName evidence="2">Pimeloyl-ACP methyl ester carboxylesterase</fullName>
    </submittedName>
</protein>
<evidence type="ECO:0000313" key="2">
    <source>
        <dbReference type="EMBL" id="SHL82499.1"/>
    </source>
</evidence>
<dbReference type="InterPro" id="IPR000073">
    <property type="entry name" value="AB_hydrolase_1"/>
</dbReference>
<dbReference type="PANTHER" id="PTHR43798">
    <property type="entry name" value="MONOACYLGLYCEROL LIPASE"/>
    <property type="match status" value="1"/>
</dbReference>
<dbReference type="OrthoDB" id="9804723at2"/>
<feature type="domain" description="AB hydrolase-1" evidence="1">
    <location>
        <begin position="26"/>
        <end position="266"/>
    </location>
</feature>
<dbReference type="STRING" id="1054996.SAMN05444414_1503"/>
<gene>
    <name evidence="2" type="ORF">SAMN05444414_1503</name>
</gene>
<evidence type="ECO:0000313" key="3">
    <source>
        <dbReference type="Proteomes" id="UP000184191"/>
    </source>
</evidence>
<organism evidence="2 3">
    <name type="scientific">Roseovarius marisflavi</name>
    <dbReference type="NCBI Taxonomy" id="1054996"/>
    <lineage>
        <taxon>Bacteria</taxon>
        <taxon>Pseudomonadati</taxon>
        <taxon>Pseudomonadota</taxon>
        <taxon>Alphaproteobacteria</taxon>
        <taxon>Rhodobacterales</taxon>
        <taxon>Roseobacteraceae</taxon>
        <taxon>Roseovarius</taxon>
    </lineage>
</organism>
<dbReference type="RefSeq" id="WP_073201025.1">
    <property type="nucleotide sequence ID" value="NZ_FRBN01000050.1"/>
</dbReference>
<name>A0A1M7DTJ7_9RHOB</name>
<dbReference type="GO" id="GO:0003824">
    <property type="term" value="F:catalytic activity"/>
    <property type="evidence" value="ECO:0007669"/>
    <property type="project" value="InterPro"/>
</dbReference>